<keyword evidence="4" id="KW-1185">Reference proteome</keyword>
<dbReference type="InterPro" id="IPR046541">
    <property type="entry name" value="DUF6606"/>
</dbReference>
<name>A0A9N9LXQ6_9HELO</name>
<comment type="caution">
    <text evidence="3">The sequence shown here is derived from an EMBL/GenBank/DDBJ whole genome shotgun (WGS) entry which is preliminary data.</text>
</comment>
<proteinExistence type="predicted"/>
<organism evidence="3 4">
    <name type="scientific">Hymenoscyphus albidus</name>
    <dbReference type="NCBI Taxonomy" id="595503"/>
    <lineage>
        <taxon>Eukaryota</taxon>
        <taxon>Fungi</taxon>
        <taxon>Dikarya</taxon>
        <taxon>Ascomycota</taxon>
        <taxon>Pezizomycotina</taxon>
        <taxon>Leotiomycetes</taxon>
        <taxon>Helotiales</taxon>
        <taxon>Helotiaceae</taxon>
        <taxon>Hymenoscyphus</taxon>
    </lineage>
</organism>
<evidence type="ECO:0000313" key="4">
    <source>
        <dbReference type="Proteomes" id="UP000701801"/>
    </source>
</evidence>
<evidence type="ECO:0000256" key="1">
    <source>
        <dbReference type="SAM" id="MobiDB-lite"/>
    </source>
</evidence>
<dbReference type="Pfam" id="PF20255">
    <property type="entry name" value="DUF6606"/>
    <property type="match status" value="1"/>
</dbReference>
<accession>A0A9N9LXQ6</accession>
<reference evidence="3" key="1">
    <citation type="submission" date="2021-07" db="EMBL/GenBank/DDBJ databases">
        <authorList>
            <person name="Durling M."/>
        </authorList>
    </citation>
    <scope>NUCLEOTIDE SEQUENCE</scope>
</reference>
<feature type="domain" description="DUF6606" evidence="2">
    <location>
        <begin position="22"/>
        <end position="202"/>
    </location>
</feature>
<feature type="region of interest" description="Disordered" evidence="1">
    <location>
        <begin position="184"/>
        <end position="203"/>
    </location>
</feature>
<protein>
    <recommendedName>
        <fullName evidence="2">DUF6606 domain-containing protein</fullName>
    </recommendedName>
</protein>
<dbReference type="EMBL" id="CAJVRM010000505">
    <property type="protein sequence ID" value="CAG8981657.1"/>
    <property type="molecule type" value="Genomic_DNA"/>
</dbReference>
<sequence>MTSSKIHISPSVKPSLHAIMYMFHHTFLPPNVPQEDDFDPQNKDTLLCTISDALQRFKAAARCDQQATIEPIRIMIEDLRSVREDLGAISEANLERALKKLSKKGGVMPLYIRAQNAGVIISKASNGICFETFELSPDNESVITTKGRLRRSFPASACVVYQVTFNEDGFQATLAQTIAKMSHQATPDMQPKVRKARQQHNDM</sequence>
<dbReference type="Proteomes" id="UP000701801">
    <property type="component" value="Unassembled WGS sequence"/>
</dbReference>
<dbReference type="OrthoDB" id="3451222at2759"/>
<feature type="compositionally biased region" description="Basic residues" evidence="1">
    <location>
        <begin position="192"/>
        <end position="203"/>
    </location>
</feature>
<dbReference type="AlphaFoldDB" id="A0A9N9LXQ6"/>
<evidence type="ECO:0000313" key="3">
    <source>
        <dbReference type="EMBL" id="CAG8981657.1"/>
    </source>
</evidence>
<gene>
    <name evidence="3" type="ORF">HYALB_00013532</name>
</gene>
<evidence type="ECO:0000259" key="2">
    <source>
        <dbReference type="Pfam" id="PF20255"/>
    </source>
</evidence>